<accession>A0A0M9FPX7</accession>
<feature type="domain" description="Enkurin" evidence="7">
    <location>
        <begin position="200"/>
        <end position="292"/>
    </location>
</feature>
<keyword evidence="4" id="KW-0206">Cytoskeleton</keyword>
<dbReference type="PANTHER" id="PTHR21490">
    <property type="entry name" value="ENKURIN-RELATED"/>
    <property type="match status" value="1"/>
</dbReference>
<feature type="compositionally biased region" description="Basic and acidic residues" evidence="6">
    <location>
        <begin position="12"/>
        <end position="38"/>
    </location>
</feature>
<dbReference type="GO" id="GO:0005929">
    <property type="term" value="C:cilium"/>
    <property type="evidence" value="ECO:0007669"/>
    <property type="project" value="UniProtKB-SubCell"/>
</dbReference>
<evidence type="ECO:0000256" key="2">
    <source>
        <dbReference type="ARBA" id="ARBA00004245"/>
    </source>
</evidence>
<evidence type="ECO:0000313" key="8">
    <source>
        <dbReference type="EMBL" id="KPA73670.1"/>
    </source>
</evidence>
<sequence>MRQNAAQLNRMQIREQEALNRQRRVQDDAAARGEEQAVRRTQAQYSHVASHGYGRGGSARSGDTPPTVSAGASSSRGAAGGVGGRAGAGRSSLNAGVAPGEDVEITVYVRECDDAAAQAFTYKESGSAGAARVPRGSGGPSAAAAVPGGRHVVSGGATRGPGAGGGGGAAAAPPSSSKPDSVLAPNRARVPRYLQQRKAEMAAEKEAVEAEAARQRQLSQIPPGHRRVSEDEKADTLRRLDERQQELEAQLAKIPIRFDTQSIQQRRRAIENELRELEAKRSKYATKNILYVPLSEGGGAASQRSP</sequence>
<keyword evidence="5" id="KW-0966">Cell projection</keyword>
<evidence type="ECO:0000256" key="4">
    <source>
        <dbReference type="ARBA" id="ARBA00023212"/>
    </source>
</evidence>
<feature type="region of interest" description="Disordered" evidence="6">
    <location>
        <begin position="124"/>
        <end position="187"/>
    </location>
</feature>
<dbReference type="GeneID" id="26909890"/>
<feature type="compositionally biased region" description="Low complexity" evidence="6">
    <location>
        <begin position="140"/>
        <end position="156"/>
    </location>
</feature>
<feature type="compositionally biased region" description="Low complexity" evidence="6">
    <location>
        <begin position="170"/>
        <end position="179"/>
    </location>
</feature>
<evidence type="ECO:0000313" key="9">
    <source>
        <dbReference type="Proteomes" id="UP000037923"/>
    </source>
</evidence>
<feature type="compositionally biased region" description="Low complexity" evidence="6">
    <location>
        <begin position="68"/>
        <end position="77"/>
    </location>
</feature>
<keyword evidence="9" id="KW-1185">Reference proteome</keyword>
<dbReference type="GO" id="GO:0005881">
    <property type="term" value="C:cytoplasmic microtubule"/>
    <property type="evidence" value="ECO:0007669"/>
    <property type="project" value="TreeGrafter"/>
</dbReference>
<dbReference type="PROSITE" id="PS51665">
    <property type="entry name" value="ENKURIN"/>
    <property type="match status" value="1"/>
</dbReference>
<feature type="compositionally biased region" description="Polar residues" evidence="6">
    <location>
        <begin position="1"/>
        <end position="10"/>
    </location>
</feature>
<evidence type="ECO:0000256" key="3">
    <source>
        <dbReference type="ARBA" id="ARBA00022490"/>
    </source>
</evidence>
<dbReference type="VEuPathDB" id="TriTrypDB:LpyrH10_33_0150"/>
<dbReference type="InterPro" id="IPR052102">
    <property type="entry name" value="Enkurin_domain-protein"/>
</dbReference>
<organism evidence="8 9">
    <name type="scientific">Leptomonas pyrrhocoris</name>
    <name type="common">Firebug parasite</name>
    <dbReference type="NCBI Taxonomy" id="157538"/>
    <lineage>
        <taxon>Eukaryota</taxon>
        <taxon>Discoba</taxon>
        <taxon>Euglenozoa</taxon>
        <taxon>Kinetoplastea</taxon>
        <taxon>Metakinetoplastina</taxon>
        <taxon>Trypanosomatida</taxon>
        <taxon>Trypanosomatidae</taxon>
        <taxon>Leishmaniinae</taxon>
        <taxon>Leptomonas</taxon>
    </lineage>
</organism>
<dbReference type="EMBL" id="LGTL01000033">
    <property type="protein sequence ID" value="KPA73670.1"/>
    <property type="molecule type" value="Genomic_DNA"/>
</dbReference>
<proteinExistence type="predicted"/>
<feature type="region of interest" description="Disordered" evidence="6">
    <location>
        <begin position="210"/>
        <end position="234"/>
    </location>
</feature>
<comment type="caution">
    <text evidence="8">The sequence shown here is derived from an EMBL/GenBank/DDBJ whole genome shotgun (WGS) entry which is preliminary data.</text>
</comment>
<dbReference type="PANTHER" id="PTHR21490:SF2">
    <property type="entry name" value="ENKURIN DOMAIN-CONTAINING PROTEIN 1"/>
    <property type="match status" value="1"/>
</dbReference>
<feature type="compositionally biased region" description="Gly residues" evidence="6">
    <location>
        <begin position="157"/>
        <end position="169"/>
    </location>
</feature>
<dbReference type="Pfam" id="PF13864">
    <property type="entry name" value="Enkurin"/>
    <property type="match status" value="1"/>
</dbReference>
<evidence type="ECO:0000259" key="7">
    <source>
        <dbReference type="PROSITE" id="PS51665"/>
    </source>
</evidence>
<keyword evidence="3" id="KW-0963">Cytoplasm</keyword>
<evidence type="ECO:0000256" key="6">
    <source>
        <dbReference type="SAM" id="MobiDB-lite"/>
    </source>
</evidence>
<evidence type="ECO:0000256" key="5">
    <source>
        <dbReference type="ARBA" id="ARBA00023273"/>
    </source>
</evidence>
<gene>
    <name evidence="8" type="ORF">ABB37_09607</name>
</gene>
<reference evidence="8 9" key="1">
    <citation type="submission" date="2015-07" db="EMBL/GenBank/DDBJ databases">
        <title>High-quality genome of monoxenous trypanosomatid Leptomonas pyrrhocoris.</title>
        <authorList>
            <person name="Flegontov P."/>
            <person name="Butenko A."/>
            <person name="Firsov S."/>
            <person name="Vlcek C."/>
            <person name="Logacheva M.D."/>
            <person name="Field M."/>
            <person name="Filatov D."/>
            <person name="Flegontova O."/>
            <person name="Gerasimov E."/>
            <person name="Jackson A.P."/>
            <person name="Kelly S."/>
            <person name="Opperdoes F."/>
            <person name="O'Reilly A."/>
            <person name="Votypka J."/>
            <person name="Yurchenko V."/>
            <person name="Lukes J."/>
        </authorList>
    </citation>
    <scope>NUCLEOTIDE SEQUENCE [LARGE SCALE GENOMIC DNA]</scope>
    <source>
        <strain evidence="8">H10</strain>
    </source>
</reference>
<evidence type="ECO:0000256" key="1">
    <source>
        <dbReference type="ARBA" id="ARBA00004138"/>
    </source>
</evidence>
<dbReference type="OrthoDB" id="10264920at2759"/>
<name>A0A0M9FPX7_LEPPY</name>
<dbReference type="RefSeq" id="XP_015652109.1">
    <property type="nucleotide sequence ID" value="XM_015809173.1"/>
</dbReference>
<dbReference type="Proteomes" id="UP000037923">
    <property type="component" value="Unassembled WGS sequence"/>
</dbReference>
<feature type="compositionally biased region" description="Gly residues" evidence="6">
    <location>
        <begin position="78"/>
        <end position="87"/>
    </location>
</feature>
<protein>
    <recommendedName>
        <fullName evidence="7">Enkurin domain-containing protein</fullName>
    </recommendedName>
</protein>
<feature type="region of interest" description="Disordered" evidence="6">
    <location>
        <begin position="1"/>
        <end position="96"/>
    </location>
</feature>
<dbReference type="InterPro" id="IPR027012">
    <property type="entry name" value="Enkurin_dom"/>
</dbReference>
<dbReference type="OMA" id="NRMQIRE"/>
<dbReference type="AlphaFoldDB" id="A0A0M9FPX7"/>
<comment type="subcellular location">
    <subcellularLocation>
        <location evidence="1">Cell projection</location>
        <location evidence="1">Cilium</location>
    </subcellularLocation>
    <subcellularLocation>
        <location evidence="2">Cytoplasm</location>
        <location evidence="2">Cytoskeleton</location>
    </subcellularLocation>
</comment>